<name>A0A1Y1XFR9_9FUNG</name>
<protein>
    <submittedName>
        <fullName evidence="1">Uncharacterized protein</fullName>
    </submittedName>
</protein>
<gene>
    <name evidence="1" type="ORF">BCR32DRAFT_276988</name>
</gene>
<reference evidence="1 2" key="2">
    <citation type="submission" date="2016-08" db="EMBL/GenBank/DDBJ databases">
        <title>Pervasive Adenine N6-methylation of Active Genes in Fungi.</title>
        <authorList>
            <consortium name="DOE Joint Genome Institute"/>
            <person name="Mondo S.J."/>
            <person name="Dannebaum R.O."/>
            <person name="Kuo R.C."/>
            <person name="Labutti K."/>
            <person name="Haridas S."/>
            <person name="Kuo A."/>
            <person name="Salamov A."/>
            <person name="Ahrendt S.R."/>
            <person name="Lipzen A."/>
            <person name="Sullivan W."/>
            <person name="Andreopoulos W.B."/>
            <person name="Clum A."/>
            <person name="Lindquist E."/>
            <person name="Daum C."/>
            <person name="Ramamoorthy G.K."/>
            <person name="Gryganskyi A."/>
            <person name="Culley D."/>
            <person name="Magnuson J.K."/>
            <person name="James T.Y."/>
            <person name="O'Malley M.A."/>
            <person name="Stajich J.E."/>
            <person name="Spatafora J.W."/>
            <person name="Visel A."/>
            <person name="Grigoriev I.V."/>
        </authorList>
    </citation>
    <scope>NUCLEOTIDE SEQUENCE [LARGE SCALE GENOMIC DNA]</scope>
    <source>
        <strain evidence="1 2">S4</strain>
    </source>
</reference>
<keyword evidence="2" id="KW-1185">Reference proteome</keyword>
<organism evidence="1 2">
    <name type="scientific">Anaeromyces robustus</name>
    <dbReference type="NCBI Taxonomy" id="1754192"/>
    <lineage>
        <taxon>Eukaryota</taxon>
        <taxon>Fungi</taxon>
        <taxon>Fungi incertae sedis</taxon>
        <taxon>Chytridiomycota</taxon>
        <taxon>Chytridiomycota incertae sedis</taxon>
        <taxon>Neocallimastigomycetes</taxon>
        <taxon>Neocallimastigales</taxon>
        <taxon>Neocallimastigaceae</taxon>
        <taxon>Anaeromyces</taxon>
    </lineage>
</organism>
<dbReference type="Proteomes" id="UP000193944">
    <property type="component" value="Unassembled WGS sequence"/>
</dbReference>
<dbReference type="AlphaFoldDB" id="A0A1Y1XFR9"/>
<sequence length="236" mass="27539">MDNVDFDELIKLTYTILAISISEHFKAKYNINIDPKKIAKRGSNISNNTNIYDAELLPSNTHIAIKNDKSPCNKKTYEDHIYCKIHLVNESSKLIRPYESSRSLYDNSKNIPKIINLESYWYENINSKDNDNWPDIIDKFSDVVKNKIAYLLATHFVTINEKTNTYEFSFLSIKMLNKNIKEHKNVLDLLNTFKISINPEKQESIDSSNYVLKLLNYKLSKTGNKMIIQKIYINND</sequence>
<evidence type="ECO:0000313" key="2">
    <source>
        <dbReference type="Proteomes" id="UP000193944"/>
    </source>
</evidence>
<reference evidence="1 2" key="1">
    <citation type="submission" date="2016-08" db="EMBL/GenBank/DDBJ databases">
        <title>A Parts List for Fungal Cellulosomes Revealed by Comparative Genomics.</title>
        <authorList>
            <consortium name="DOE Joint Genome Institute"/>
            <person name="Haitjema C.H."/>
            <person name="Gilmore S.P."/>
            <person name="Henske J.K."/>
            <person name="Solomon K.V."/>
            <person name="De Groot R."/>
            <person name="Kuo A."/>
            <person name="Mondo S.J."/>
            <person name="Salamov A.A."/>
            <person name="Labutti K."/>
            <person name="Zhao Z."/>
            <person name="Chiniquy J."/>
            <person name="Barry K."/>
            <person name="Brewer H.M."/>
            <person name="Purvine S.O."/>
            <person name="Wright A.T."/>
            <person name="Boxma B."/>
            <person name="Van Alen T."/>
            <person name="Hackstein J.H."/>
            <person name="Baker S.E."/>
            <person name="Grigoriev I.V."/>
            <person name="O'Malley M.A."/>
        </authorList>
    </citation>
    <scope>NUCLEOTIDE SEQUENCE [LARGE SCALE GENOMIC DNA]</scope>
    <source>
        <strain evidence="1 2">S4</strain>
    </source>
</reference>
<proteinExistence type="predicted"/>
<accession>A0A1Y1XFR9</accession>
<dbReference type="EMBL" id="MCFG01000049">
    <property type="protein sequence ID" value="ORX84600.1"/>
    <property type="molecule type" value="Genomic_DNA"/>
</dbReference>
<comment type="caution">
    <text evidence="1">The sequence shown here is derived from an EMBL/GenBank/DDBJ whole genome shotgun (WGS) entry which is preliminary data.</text>
</comment>
<evidence type="ECO:0000313" key="1">
    <source>
        <dbReference type="EMBL" id="ORX84600.1"/>
    </source>
</evidence>